<evidence type="ECO:0000259" key="6">
    <source>
        <dbReference type="Pfam" id="PF02465"/>
    </source>
</evidence>
<comment type="similarity">
    <text evidence="1 5">Belongs to the FliD family.</text>
</comment>
<dbReference type="GO" id="GO:0007155">
    <property type="term" value="P:cell adhesion"/>
    <property type="evidence" value="ECO:0007669"/>
    <property type="project" value="InterPro"/>
</dbReference>
<dbReference type="GO" id="GO:0005576">
    <property type="term" value="C:extracellular region"/>
    <property type="evidence" value="ECO:0007669"/>
    <property type="project" value="UniProtKB-SubCell"/>
</dbReference>
<evidence type="ECO:0000313" key="9">
    <source>
        <dbReference type="Proteomes" id="UP000091979"/>
    </source>
</evidence>
<dbReference type="InterPro" id="IPR003481">
    <property type="entry name" value="FliD_N"/>
</dbReference>
<organism evidence="8 9">
    <name type="scientific">Halodesulfovibrio spirochaetisodalis</name>
    <dbReference type="NCBI Taxonomy" id="1560234"/>
    <lineage>
        <taxon>Bacteria</taxon>
        <taxon>Pseudomonadati</taxon>
        <taxon>Thermodesulfobacteriota</taxon>
        <taxon>Desulfovibrionia</taxon>
        <taxon>Desulfovibrionales</taxon>
        <taxon>Desulfovibrionaceae</taxon>
        <taxon>Halodesulfovibrio</taxon>
    </lineage>
</organism>
<dbReference type="STRING" id="1560234.SP90_01185"/>
<evidence type="ECO:0000259" key="7">
    <source>
        <dbReference type="Pfam" id="PF07195"/>
    </source>
</evidence>
<evidence type="ECO:0000256" key="4">
    <source>
        <dbReference type="ARBA" id="ARBA00023143"/>
    </source>
</evidence>
<comment type="caution">
    <text evidence="8">The sequence shown here is derived from an EMBL/GenBank/DDBJ whole genome shotgun (WGS) entry which is preliminary data.</text>
</comment>
<name>A0A1B7XQ77_9BACT</name>
<evidence type="ECO:0000256" key="5">
    <source>
        <dbReference type="RuleBase" id="RU362066"/>
    </source>
</evidence>
<dbReference type="OrthoDB" id="5484186at2"/>
<dbReference type="AlphaFoldDB" id="A0A1B7XQ77"/>
<dbReference type="Pfam" id="PF07195">
    <property type="entry name" value="FliD_C"/>
    <property type="match status" value="1"/>
</dbReference>
<comment type="subunit">
    <text evidence="2 5">Homopentamer.</text>
</comment>
<evidence type="ECO:0000256" key="1">
    <source>
        <dbReference type="ARBA" id="ARBA00009764"/>
    </source>
</evidence>
<dbReference type="InterPro" id="IPR040026">
    <property type="entry name" value="FliD"/>
</dbReference>
<reference evidence="8 9" key="1">
    <citation type="submission" date="2015-01" db="EMBL/GenBank/DDBJ databases">
        <title>Desulfovibrio sp. JC271 draft genome sequence.</title>
        <authorList>
            <person name="Shivani Y."/>
            <person name="Subhash Y."/>
            <person name="Sasikala C."/>
            <person name="Ramana C.V."/>
        </authorList>
    </citation>
    <scope>NUCLEOTIDE SEQUENCE [LARGE SCALE GENOMIC DNA]</scope>
    <source>
        <strain evidence="8 9">JC271</strain>
    </source>
</reference>
<keyword evidence="3" id="KW-0175">Coiled coil</keyword>
<dbReference type="GO" id="GO:0071973">
    <property type="term" value="P:bacterial-type flagellum-dependent cell motility"/>
    <property type="evidence" value="ECO:0007669"/>
    <property type="project" value="TreeGrafter"/>
</dbReference>
<dbReference type="PANTHER" id="PTHR30288">
    <property type="entry name" value="FLAGELLAR CAP/ASSEMBLY PROTEIN FLID"/>
    <property type="match status" value="1"/>
</dbReference>
<dbReference type="RefSeq" id="WP_066851725.1">
    <property type="nucleotide sequence ID" value="NZ_JXMS01000001.1"/>
</dbReference>
<keyword evidence="5" id="KW-0964">Secreted</keyword>
<keyword evidence="9" id="KW-1185">Reference proteome</keyword>
<dbReference type="GO" id="GO:0009424">
    <property type="term" value="C:bacterial-type flagellum hook"/>
    <property type="evidence" value="ECO:0007669"/>
    <property type="project" value="UniProtKB-UniRule"/>
</dbReference>
<dbReference type="GO" id="GO:0009421">
    <property type="term" value="C:bacterial-type flagellum filament cap"/>
    <property type="evidence" value="ECO:0007669"/>
    <property type="project" value="InterPro"/>
</dbReference>
<feature type="domain" description="Flagellar hook-associated protein 2 N-terminal" evidence="6">
    <location>
        <begin position="17"/>
        <end position="110"/>
    </location>
</feature>
<dbReference type="PANTHER" id="PTHR30288:SF0">
    <property type="entry name" value="FLAGELLAR HOOK-ASSOCIATED PROTEIN 2"/>
    <property type="match status" value="1"/>
</dbReference>
<feature type="domain" description="Flagellar hook-associated protein 2 C-terminal" evidence="7">
    <location>
        <begin position="218"/>
        <end position="568"/>
    </location>
</feature>
<protein>
    <recommendedName>
        <fullName evidence="5">Flagellar hook-associated protein 2</fullName>
        <shortName evidence="5">HAP2</shortName>
    </recommendedName>
    <alternativeName>
        <fullName evidence="5">Flagellar cap protein</fullName>
    </alternativeName>
</protein>
<dbReference type="Pfam" id="PF02465">
    <property type="entry name" value="FliD_N"/>
    <property type="match status" value="1"/>
</dbReference>
<comment type="subcellular location">
    <subcellularLocation>
        <location evidence="5">Secreted</location>
    </subcellularLocation>
    <subcellularLocation>
        <location evidence="5">Bacterial flagellum</location>
    </subcellularLocation>
</comment>
<evidence type="ECO:0000256" key="2">
    <source>
        <dbReference type="ARBA" id="ARBA00011255"/>
    </source>
</evidence>
<evidence type="ECO:0000256" key="3">
    <source>
        <dbReference type="ARBA" id="ARBA00023054"/>
    </source>
</evidence>
<accession>A0A1B7XQ77</accession>
<comment type="function">
    <text evidence="5">Required for morphogenesis and for the elongation of the flagellar filament by facilitating polymerization of the flagellin monomers at the tip of growing filament. Forms a capping structure, which prevents flagellin subunits (transported through the central channel of the flagellum) from leaking out without polymerization at the distal end.</text>
</comment>
<gene>
    <name evidence="8" type="ORF">SP90_01185</name>
</gene>
<sequence>MSDYWSGQKVYAGFATKTDFNSIIDATVKQEKYRYNQLSKQKEEINFKKEQLTGLNRTLLTYKTELAKMDTVDEFLVKKATSSKTDVVGTKVSAGAADGVHRLDVKELATVASTTSNELNEVVHTGADTDMTFDYDGTTYTVNVKQDMTAKELASAITAASGGKIKASMIDLGHDSKFKVQLRGMDLGAGHNITLSTELETVLKGTEPAVALSSEASKNSRFILDGIELQRSTNTISDATDGITYSLNSIEDGVVVTVETDFDAIVANVEKFVKLTNELRSGIALVQNYKNEELDKKNVNYSLKSSTQIRSVKSELSNILVTEAAGLENSSYASLSQIGIRTNFLSGSKDMGKLQFDKNEPILKLTIKLQSGVKLPTTTFMDVLKADPEGVAKLFTASGEGTSSDSSVLDYQSSLYSFGITKPGTYKIEYDSADLPTTGPESIVSMQVNGTTRSVKYNPATGDATIDEGQGDGQGLAFKVRDTSAGTHSATISIQEGLIQTTKKALDRITADKTGTFEVVIDRYTEQLTDPVYGLDKKMADELARVKALEKRLIAKYAKTEKTLSTYQNIQKMLDFQLKSQVAEKK</sequence>
<dbReference type="Proteomes" id="UP000091979">
    <property type="component" value="Unassembled WGS sequence"/>
</dbReference>
<evidence type="ECO:0000313" key="8">
    <source>
        <dbReference type="EMBL" id="OBQ57674.1"/>
    </source>
</evidence>
<dbReference type="InterPro" id="IPR010809">
    <property type="entry name" value="FliD_C"/>
</dbReference>
<dbReference type="PATRIC" id="fig|1560234.3.peg.248"/>
<proteinExistence type="inferred from homology"/>
<keyword evidence="4 5" id="KW-0975">Bacterial flagellum</keyword>
<dbReference type="EMBL" id="JXMS01000001">
    <property type="protein sequence ID" value="OBQ57674.1"/>
    <property type="molecule type" value="Genomic_DNA"/>
</dbReference>